<evidence type="ECO:0000313" key="3">
    <source>
        <dbReference type="Proteomes" id="UP000295722"/>
    </source>
</evidence>
<evidence type="ECO:0000313" key="2">
    <source>
        <dbReference type="EMBL" id="TDG19943.1"/>
    </source>
</evidence>
<dbReference type="InterPro" id="IPR037401">
    <property type="entry name" value="SnoaL-like"/>
</dbReference>
<dbReference type="Proteomes" id="UP000295722">
    <property type="component" value="Unassembled WGS sequence"/>
</dbReference>
<evidence type="ECO:0000259" key="1">
    <source>
        <dbReference type="Pfam" id="PF12680"/>
    </source>
</evidence>
<organism evidence="2 3">
    <name type="scientific">Paraburkholderia silviterrae</name>
    <dbReference type="NCBI Taxonomy" id="2528715"/>
    <lineage>
        <taxon>Bacteria</taxon>
        <taxon>Pseudomonadati</taxon>
        <taxon>Pseudomonadota</taxon>
        <taxon>Betaproteobacteria</taxon>
        <taxon>Burkholderiales</taxon>
        <taxon>Burkholderiaceae</taxon>
        <taxon>Paraburkholderia</taxon>
    </lineage>
</organism>
<reference evidence="2 3" key="1">
    <citation type="submission" date="2019-03" db="EMBL/GenBank/DDBJ databases">
        <title>Paraburkholderia sp. 4M-K11, isolated from subtropical forest soil.</title>
        <authorList>
            <person name="Gao Z.-H."/>
            <person name="Qiu L.-H."/>
        </authorList>
    </citation>
    <scope>NUCLEOTIDE SEQUENCE [LARGE SCALE GENOMIC DNA]</scope>
    <source>
        <strain evidence="2 3">4M-K11</strain>
    </source>
</reference>
<dbReference type="SUPFAM" id="SSF54427">
    <property type="entry name" value="NTF2-like"/>
    <property type="match status" value="1"/>
</dbReference>
<dbReference type="EMBL" id="SMRP01000018">
    <property type="protein sequence ID" value="TDG19943.1"/>
    <property type="molecule type" value="Genomic_DNA"/>
</dbReference>
<gene>
    <name evidence="2" type="ORF">EYW47_27650</name>
</gene>
<name>A0A4R5M321_9BURK</name>
<protein>
    <submittedName>
        <fullName evidence="2">Nuclear transport factor 2 family protein</fullName>
    </submittedName>
</protein>
<dbReference type="OrthoDB" id="6657864at2"/>
<dbReference type="AlphaFoldDB" id="A0A4R5M321"/>
<dbReference type="Gene3D" id="3.10.450.50">
    <property type="match status" value="1"/>
</dbReference>
<feature type="domain" description="SnoaL-like" evidence="1">
    <location>
        <begin position="23"/>
        <end position="131"/>
    </location>
</feature>
<sequence length="161" mass="17930">MHSLIKRFNMATLNTDSRNLANVKEYFVRLDAGRADMLDLFADDFQFYFPKFGVGKGKAELAELANGLGATVNSVSHDLNAMKFFEGPNFVVAEGLTQGVHNDGTAWQGGKTPGGRFCNVFEFGDNGLIQRLHIYLDPDYAGHDADRFLWGKTRSGETRSW</sequence>
<proteinExistence type="predicted"/>
<accession>A0A4R5M321</accession>
<dbReference type="Pfam" id="PF12680">
    <property type="entry name" value="SnoaL_2"/>
    <property type="match status" value="1"/>
</dbReference>
<comment type="caution">
    <text evidence="2">The sequence shown here is derived from an EMBL/GenBank/DDBJ whole genome shotgun (WGS) entry which is preliminary data.</text>
</comment>
<dbReference type="InterPro" id="IPR032710">
    <property type="entry name" value="NTF2-like_dom_sf"/>
</dbReference>
<keyword evidence="3" id="KW-1185">Reference proteome</keyword>